<reference evidence="1 2" key="1">
    <citation type="submission" date="2024-05" db="EMBL/GenBank/DDBJ databases">
        <title>Genetic variation in Jamaican populations of the coffee berry borer (Hypothenemus hampei).</title>
        <authorList>
            <person name="Errbii M."/>
            <person name="Myrie A."/>
        </authorList>
    </citation>
    <scope>NUCLEOTIDE SEQUENCE [LARGE SCALE GENOMIC DNA]</scope>
    <source>
        <strain evidence="1">JA-Hopewell-2020-01-JO</strain>
        <tissue evidence="1">Whole body</tissue>
    </source>
</reference>
<proteinExistence type="predicted"/>
<protein>
    <submittedName>
        <fullName evidence="1">Uncharacterized protein</fullName>
    </submittedName>
</protein>
<accession>A0ABD1ELE7</accession>
<sequence>MCSGQYTVLCVKKQGKSEVTYKIGFVARKFVENADQKRMERQGRRSLLDVSSKEIRTVRREAMIEANLFYEESKGLLYGPGTAE</sequence>
<gene>
    <name evidence="1" type="ORF">ABEB36_008286</name>
</gene>
<name>A0ABD1ELE7_HYPHA</name>
<keyword evidence="2" id="KW-1185">Reference proteome</keyword>
<dbReference type="Proteomes" id="UP001566132">
    <property type="component" value="Unassembled WGS sequence"/>
</dbReference>
<dbReference type="AlphaFoldDB" id="A0ABD1ELE7"/>
<organism evidence="1 2">
    <name type="scientific">Hypothenemus hampei</name>
    <name type="common">Coffee berry borer</name>
    <dbReference type="NCBI Taxonomy" id="57062"/>
    <lineage>
        <taxon>Eukaryota</taxon>
        <taxon>Metazoa</taxon>
        <taxon>Ecdysozoa</taxon>
        <taxon>Arthropoda</taxon>
        <taxon>Hexapoda</taxon>
        <taxon>Insecta</taxon>
        <taxon>Pterygota</taxon>
        <taxon>Neoptera</taxon>
        <taxon>Endopterygota</taxon>
        <taxon>Coleoptera</taxon>
        <taxon>Polyphaga</taxon>
        <taxon>Cucujiformia</taxon>
        <taxon>Curculionidae</taxon>
        <taxon>Scolytinae</taxon>
        <taxon>Hypothenemus</taxon>
    </lineage>
</organism>
<evidence type="ECO:0000313" key="1">
    <source>
        <dbReference type="EMBL" id="KAL1497298.1"/>
    </source>
</evidence>
<evidence type="ECO:0000313" key="2">
    <source>
        <dbReference type="Proteomes" id="UP001566132"/>
    </source>
</evidence>
<comment type="caution">
    <text evidence="1">The sequence shown here is derived from an EMBL/GenBank/DDBJ whole genome shotgun (WGS) entry which is preliminary data.</text>
</comment>
<dbReference type="EMBL" id="JBDJPC010000006">
    <property type="protein sequence ID" value="KAL1497298.1"/>
    <property type="molecule type" value="Genomic_DNA"/>
</dbReference>